<dbReference type="Pfam" id="PF13432">
    <property type="entry name" value="TPR_16"/>
    <property type="match status" value="2"/>
</dbReference>
<evidence type="ECO:0000256" key="1">
    <source>
        <dbReference type="ARBA" id="ARBA00005186"/>
    </source>
</evidence>
<evidence type="ECO:0000256" key="4">
    <source>
        <dbReference type="ARBA" id="ARBA00022803"/>
    </source>
</evidence>
<name>A0A7G8BKI1_9BACT</name>
<reference evidence="10 11" key="1">
    <citation type="submission" date="2020-08" db="EMBL/GenBank/DDBJ databases">
        <title>Edaphobacter telluris sp. nov. and Acidobacterium dinghuensis sp. nov., two acidobacteria isolated from forest soil.</title>
        <authorList>
            <person name="Fu J."/>
            <person name="Qiu L."/>
        </authorList>
    </citation>
    <scope>NUCLEOTIDE SEQUENCE [LARGE SCALE GENOMIC DNA]</scope>
    <source>
        <strain evidence="10">4Y35</strain>
    </source>
</reference>
<evidence type="ECO:0000256" key="3">
    <source>
        <dbReference type="ARBA" id="ARBA00022737"/>
    </source>
</evidence>
<dbReference type="SMART" id="SM00028">
    <property type="entry name" value="TPR"/>
    <property type="match status" value="11"/>
</dbReference>
<sequence length="1526" mass="164286">MEKVNRNACRTLLLVATCALALGISPGAWGQSTAERALLMKAQSLAANGHLDMAVQTWQQVLLADPNSREALLGIAKADMQLGNTDEARRYLDRLRAAGGNPADIAKIQAMPGVAPKNVRLDQAASLAQSGRYADAMRIYRDVLGNNPPAGDYALAYYDTEAAIPADRPHAVAGLRKLAQQFPADSRYSITLGRVLTYEPKTRAEGIAILQRYDNVPAAQSALKQAESWNAVANAAPTAVDTQAKPKASTPAGNPLEASAYRALNSGRLDEARQQFETLLAKQPNNPRALSGMGYVYMKQQDFADASDYLERARAAGARGLESAIATSRFWEKMSQAGAALQAGDSDAAIESYTAALSLKPSSPDALEGLGGAYVQAGNNAEAIDAFERAVRVSPDRQTAWRGLFLAQSAAGNSQGALNTGDRMPKNVRAQLNSDPEYLRALAQDNLALGRKAEADRAIERALALPFPNEGRDLPLDKQMQYAALLMMANRYEPALQLYQQIVAEDPGNAGAWRALIAAQHQLGRDNDALATMGSMPQAILNKEQSDPSFLVLVGSIYQTRHEWDRAQKYLEQALAAAPPPQTGIELQLADVYAANGNQQKAYTIYREELDRNPQNTDAWRGMLNALHQGNHDREALRQIAAMPESVRLRLEQDPSYLQTLASIQSATGQNQAALKTFAQLTQIYRDRNTDEPVDVLIQYGWVLLRTGDDQKLYALVTTLSNSADMTDDQQAEFNRLGASWSVRRANSALAVGDQNRAVAILTTAAQAFPGNAEVYSALAGVYLKIGQPRQAVAIYASLDMTHATSQLYESAIGAAMAARDMKQAETWLEDALDQYKSNPSILRLAAQYEQARGNSDRAAAYYRAALDAMGPAGPGGIFAQPGSDTGAPGTLSPMQQLMQLLAPAGRTARLNAPVDSSESGSAGDVSWLDAPSKSVPTLGDFAQSREGGSGRSVGDDAALRQPSTSALGDYGSRYDALTPTNDRYVPPTEAYVRPTKVTRRHSAPPVEQAVEQDQVSAPMDYLEPVTMKVPARPLTTPAPQNPPVSFAPTSKSAHFLDANDLNPASRLQSAVREMNGRVQDPQSTDTGLPPIGEGSRDATPPPVPLNALPETARAEAPALPPLTGPGVHVVRAKTPREQIEDQLAIIQGASSPWVGGNAGIDYRSGQPGYDKLSAYTGQIEASSMLGPGVRGTVITRPVLLDSGTATTTATFQQGTLPAGATPYLQSAAGIGGEFQLRTASFAANIGYTPYDFLVQNIIGGIYVHPPTSHFTLTFARDPITDTQLSYAGLRDLGSRGPTYEGNTWGGVVTNAGEFQLAFGSAQSGWYIQGGGQYISGRHVQDNTRLDGDAGAYWAVVHHPDYGNLTVGMNFFGMHYDHNLRYFTYGQGGYFSPDTYILAGVPVTFNGHHGARFHYRVLGSFGLQAFDEAATPYYPLDPTIQYARNNPYYSEATSVSANYSFEGEGAYAIAEHWYVGGYMSFNNTRDYASSKGGFYVRYLFRPQPMLEENGPTGLFPITGMRPLNVP</sequence>
<dbReference type="GO" id="GO:0019867">
    <property type="term" value="C:outer membrane"/>
    <property type="evidence" value="ECO:0007669"/>
    <property type="project" value="InterPro"/>
</dbReference>
<keyword evidence="3" id="KW-0677">Repeat</keyword>
<evidence type="ECO:0000256" key="5">
    <source>
        <dbReference type="ARBA" id="ARBA00022916"/>
    </source>
</evidence>
<dbReference type="InterPro" id="IPR003921">
    <property type="entry name" value="Cell_synth_C"/>
</dbReference>
<evidence type="ECO:0000256" key="7">
    <source>
        <dbReference type="SAM" id="MobiDB-lite"/>
    </source>
</evidence>
<keyword evidence="4 6" id="KW-0802">TPR repeat</keyword>
<evidence type="ECO:0000256" key="8">
    <source>
        <dbReference type="SAM" id="SignalP"/>
    </source>
</evidence>
<dbReference type="InterPro" id="IPR011990">
    <property type="entry name" value="TPR-like_helical_dom_sf"/>
</dbReference>
<protein>
    <submittedName>
        <fullName evidence="10">BCSC C-terminal domain-containing protein</fullName>
    </submittedName>
</protein>
<evidence type="ECO:0000313" key="11">
    <source>
        <dbReference type="Proteomes" id="UP000515312"/>
    </source>
</evidence>
<evidence type="ECO:0000256" key="6">
    <source>
        <dbReference type="PROSITE-ProRule" id="PRU00339"/>
    </source>
</evidence>
<keyword evidence="11" id="KW-1185">Reference proteome</keyword>
<dbReference type="PROSITE" id="PS50293">
    <property type="entry name" value="TPR_REGION"/>
    <property type="match status" value="1"/>
</dbReference>
<dbReference type="Pfam" id="PF14559">
    <property type="entry name" value="TPR_19"/>
    <property type="match status" value="4"/>
</dbReference>
<dbReference type="PANTHER" id="PTHR12558">
    <property type="entry name" value="CELL DIVISION CYCLE 16,23,27"/>
    <property type="match status" value="1"/>
</dbReference>
<dbReference type="PANTHER" id="PTHR12558:SF33">
    <property type="entry name" value="BLL7664 PROTEIN"/>
    <property type="match status" value="1"/>
</dbReference>
<evidence type="ECO:0000259" key="9">
    <source>
        <dbReference type="Pfam" id="PF05420"/>
    </source>
</evidence>
<feature type="repeat" description="TPR" evidence="6">
    <location>
        <begin position="548"/>
        <end position="581"/>
    </location>
</feature>
<gene>
    <name evidence="10" type="ORF">H7849_03480</name>
</gene>
<feature type="repeat" description="TPR" evidence="6">
    <location>
        <begin position="583"/>
        <end position="616"/>
    </location>
</feature>
<dbReference type="EMBL" id="CP060394">
    <property type="protein sequence ID" value="QNI33051.1"/>
    <property type="molecule type" value="Genomic_DNA"/>
</dbReference>
<feature type="region of interest" description="Disordered" evidence="7">
    <location>
        <begin position="1075"/>
        <end position="1108"/>
    </location>
</feature>
<feature type="region of interest" description="Disordered" evidence="7">
    <location>
        <begin position="912"/>
        <end position="988"/>
    </location>
</feature>
<dbReference type="UniPathway" id="UPA00694"/>
<dbReference type="Gene3D" id="1.25.40.10">
    <property type="entry name" value="Tetratricopeptide repeat domain"/>
    <property type="match status" value="5"/>
</dbReference>
<dbReference type="SUPFAM" id="SSF48452">
    <property type="entry name" value="TPR-like"/>
    <property type="match status" value="3"/>
</dbReference>
<accession>A0A7G8BKI1</accession>
<evidence type="ECO:0000256" key="2">
    <source>
        <dbReference type="ARBA" id="ARBA00022729"/>
    </source>
</evidence>
<dbReference type="Proteomes" id="UP000515312">
    <property type="component" value="Chromosome"/>
</dbReference>
<keyword evidence="5" id="KW-0135">Cellulose biosynthesis</keyword>
<dbReference type="InterPro" id="IPR019734">
    <property type="entry name" value="TPR_rpt"/>
</dbReference>
<comment type="pathway">
    <text evidence="1">Glycan metabolism; bacterial cellulose biosynthesis.</text>
</comment>
<dbReference type="PROSITE" id="PS50005">
    <property type="entry name" value="TPR"/>
    <property type="match status" value="3"/>
</dbReference>
<dbReference type="KEGG" id="adin:H7849_03480"/>
<dbReference type="PRINTS" id="PR01441">
    <property type="entry name" value="CELLSNTHASEC"/>
</dbReference>
<dbReference type="RefSeq" id="WP_186744165.1">
    <property type="nucleotide sequence ID" value="NZ_CP060394.1"/>
</dbReference>
<proteinExistence type="predicted"/>
<dbReference type="InterPro" id="IPR008410">
    <property type="entry name" value="BCSC_C"/>
</dbReference>
<feature type="domain" description="Cellulose synthase operon C C-terminal" evidence="9">
    <location>
        <begin position="1172"/>
        <end position="1500"/>
    </location>
</feature>
<dbReference type="Pfam" id="PF05420">
    <property type="entry name" value="BCSC_C"/>
    <property type="match status" value="1"/>
</dbReference>
<keyword evidence="2 8" id="KW-0732">Signal</keyword>
<dbReference type="GO" id="GO:0030244">
    <property type="term" value="P:cellulose biosynthetic process"/>
    <property type="evidence" value="ECO:0007669"/>
    <property type="project" value="UniProtKB-KW"/>
</dbReference>
<feature type="signal peptide" evidence="8">
    <location>
        <begin position="1"/>
        <end position="30"/>
    </location>
</feature>
<evidence type="ECO:0000313" key="10">
    <source>
        <dbReference type="EMBL" id="QNI33051.1"/>
    </source>
</evidence>
<organism evidence="10 11">
    <name type="scientific">Alloacidobacterium dinghuense</name>
    <dbReference type="NCBI Taxonomy" id="2763107"/>
    <lineage>
        <taxon>Bacteria</taxon>
        <taxon>Pseudomonadati</taxon>
        <taxon>Acidobacteriota</taxon>
        <taxon>Terriglobia</taxon>
        <taxon>Terriglobales</taxon>
        <taxon>Acidobacteriaceae</taxon>
        <taxon>Alloacidobacterium</taxon>
    </lineage>
</organism>
<feature type="chain" id="PRO_5028832273" evidence="8">
    <location>
        <begin position="31"/>
        <end position="1526"/>
    </location>
</feature>
<feature type="repeat" description="TPR" evidence="6">
    <location>
        <begin position="364"/>
        <end position="397"/>
    </location>
</feature>
<dbReference type="GO" id="GO:0006011">
    <property type="term" value="P:UDP-alpha-D-glucose metabolic process"/>
    <property type="evidence" value="ECO:0007669"/>
    <property type="project" value="InterPro"/>
</dbReference>